<evidence type="ECO:0000313" key="2">
    <source>
        <dbReference type="Proteomes" id="UP001491613"/>
    </source>
</evidence>
<reference evidence="1 2" key="1">
    <citation type="submission" date="2024-01" db="EMBL/GenBank/DDBJ databases">
        <title>Horizontal gene transfer in Aeromonas trota.</title>
        <authorList>
            <person name="Otero Olarra J.E."/>
            <person name="Perez Valdespino A."/>
        </authorList>
    </citation>
    <scope>NUCLEOTIDE SEQUENCE [LARGE SCALE GENOMIC DNA]</scope>
    <source>
        <strain evidence="1 2">9.1</strain>
    </source>
</reference>
<dbReference type="InterPro" id="IPR046900">
    <property type="entry name" value="ABC-3C_MC7"/>
</dbReference>
<comment type="caution">
    <text evidence="1">The sequence shown here is derived from an EMBL/GenBank/DDBJ whole genome shotgun (WGS) entry which is preliminary data.</text>
</comment>
<dbReference type="EMBL" id="JAZDDP010000003">
    <property type="protein sequence ID" value="MEL3919622.1"/>
    <property type="molecule type" value="Genomic_DNA"/>
</dbReference>
<name>A0ABU9JAJ6_AEREN</name>
<dbReference type="RefSeq" id="WP_342017307.1">
    <property type="nucleotide sequence ID" value="NZ_JAVTII010000003.1"/>
</dbReference>
<keyword evidence="2" id="KW-1185">Reference proteome</keyword>
<sequence>MITPNKSIPLKDSIIFKMLSILEKNFETMTLIELYQNTKSELIEIDEFIYSIDALYVLGKIELNIEQGIIKKC</sequence>
<dbReference type="Pfam" id="PF20292">
    <property type="entry name" value="MC7"/>
    <property type="match status" value="1"/>
</dbReference>
<protein>
    <submittedName>
        <fullName evidence="1">ABC-three component system middle component 7</fullName>
    </submittedName>
</protein>
<accession>A0ABU9JAJ6</accession>
<organism evidence="1 2">
    <name type="scientific">Aeromonas enteropelogenes</name>
    <name type="common">Aeromonas trota</name>
    <dbReference type="NCBI Taxonomy" id="29489"/>
    <lineage>
        <taxon>Bacteria</taxon>
        <taxon>Pseudomonadati</taxon>
        <taxon>Pseudomonadota</taxon>
        <taxon>Gammaproteobacteria</taxon>
        <taxon>Aeromonadales</taxon>
        <taxon>Aeromonadaceae</taxon>
        <taxon>Aeromonas</taxon>
    </lineage>
</organism>
<dbReference type="Proteomes" id="UP001491613">
    <property type="component" value="Unassembled WGS sequence"/>
</dbReference>
<proteinExistence type="predicted"/>
<gene>
    <name evidence="1" type="ORF">V1482_09360</name>
</gene>
<evidence type="ECO:0000313" key="1">
    <source>
        <dbReference type="EMBL" id="MEL3919622.1"/>
    </source>
</evidence>